<keyword evidence="8" id="KW-1133">Transmembrane helix</keyword>
<evidence type="ECO:0000256" key="2">
    <source>
        <dbReference type="ARBA" id="ARBA00004370"/>
    </source>
</evidence>
<dbReference type="EC" id="2.7.13.3" evidence="3"/>
<dbReference type="Gene3D" id="1.10.287.130">
    <property type="match status" value="1"/>
</dbReference>
<comment type="catalytic activity">
    <reaction evidence="1">
        <text>ATP + protein L-histidine = ADP + protein N-phospho-L-histidine.</text>
        <dbReference type="EC" id="2.7.13.3"/>
    </reaction>
</comment>
<reference evidence="14" key="1">
    <citation type="journal article" date="2019" name="Int. J. Syst. Evol. Microbiol.">
        <title>The Global Catalogue of Microorganisms (GCM) 10K type strain sequencing project: providing services to taxonomists for standard genome sequencing and annotation.</title>
        <authorList>
            <consortium name="The Broad Institute Genomics Platform"/>
            <consortium name="The Broad Institute Genome Sequencing Center for Infectious Disease"/>
            <person name="Wu L."/>
            <person name="Ma J."/>
        </authorList>
    </citation>
    <scope>NUCLEOTIDE SEQUENCE [LARGE SCALE GENOMIC DNA]</scope>
    <source>
        <strain evidence="14">CGMCC 1.12371</strain>
    </source>
</reference>
<keyword evidence="9" id="KW-0902">Two-component regulatory system</keyword>
<accession>A0ABW2QD90</accession>
<evidence type="ECO:0000313" key="14">
    <source>
        <dbReference type="Proteomes" id="UP001596501"/>
    </source>
</evidence>
<evidence type="ECO:0000259" key="12">
    <source>
        <dbReference type="PROSITE" id="PS50885"/>
    </source>
</evidence>
<dbReference type="SMART" id="SM00387">
    <property type="entry name" value="HATPase_c"/>
    <property type="match status" value="1"/>
</dbReference>
<keyword evidence="7 13" id="KW-0418">Kinase</keyword>
<evidence type="ECO:0000256" key="10">
    <source>
        <dbReference type="ARBA" id="ARBA00023136"/>
    </source>
</evidence>
<evidence type="ECO:0000313" key="13">
    <source>
        <dbReference type="EMBL" id="MFC7407426.1"/>
    </source>
</evidence>
<proteinExistence type="predicted"/>
<evidence type="ECO:0000256" key="7">
    <source>
        <dbReference type="ARBA" id="ARBA00022777"/>
    </source>
</evidence>
<name>A0ABW2QD90_9BURK</name>
<sequence length="452" mass="48274">MSLRWRLLAGTAVALALALVLAGLALTALFRAEIDRQFDEGLRQQLDQLTALVEFNPQGQMVLDDTVLADPRWRRPYSGLYWQVDGAQVRGVLRSRSLWDATLDNTADALPDGSVHRHDITGPQGAVLRVVERAVYPAGQPEQVWRLLVAADRSASAQAVTRFGRVLGLSLAVLWALLVAAAWAQVTVGLAPLRALQQAVLALREGRAARIAADTPTELLPLVQGFNAVLERIDEMVERARQQAGNLAHAVKTPLAVMAQAASRDGTPLGAAVREQTEAARRQVDWHLARARAAAHKVFGAEQVPLAPLVAGLLRVVQRVYADRGLRVRVEAIDPAARCACAEPDLQEMLGNLLENACKWARAEVVVSVVSAPGAWCLLVDDDGPGVAPARRDVVLARGVRLDESVPGSGLGLHIVQELATAYGGALALALDEAPLGGLRVRLTLPAAVAPA</sequence>
<evidence type="ECO:0000256" key="4">
    <source>
        <dbReference type="ARBA" id="ARBA00022553"/>
    </source>
</evidence>
<dbReference type="InterPro" id="IPR003660">
    <property type="entry name" value="HAMP_dom"/>
</dbReference>
<dbReference type="EMBL" id="JBHTCA010000001">
    <property type="protein sequence ID" value="MFC7407426.1"/>
    <property type="molecule type" value="Genomic_DNA"/>
</dbReference>
<gene>
    <name evidence="13" type="ORF">ACFQPB_00985</name>
</gene>
<dbReference type="InterPro" id="IPR005467">
    <property type="entry name" value="His_kinase_dom"/>
</dbReference>
<dbReference type="GO" id="GO:0004673">
    <property type="term" value="F:protein histidine kinase activity"/>
    <property type="evidence" value="ECO:0007669"/>
    <property type="project" value="UniProtKB-EC"/>
</dbReference>
<organism evidence="13 14">
    <name type="scientific">Hydrogenophaga atypica</name>
    <dbReference type="NCBI Taxonomy" id="249409"/>
    <lineage>
        <taxon>Bacteria</taxon>
        <taxon>Pseudomonadati</taxon>
        <taxon>Pseudomonadota</taxon>
        <taxon>Betaproteobacteria</taxon>
        <taxon>Burkholderiales</taxon>
        <taxon>Comamonadaceae</taxon>
        <taxon>Hydrogenophaga</taxon>
    </lineage>
</organism>
<comment type="caution">
    <text evidence="13">The sequence shown here is derived from an EMBL/GenBank/DDBJ whole genome shotgun (WGS) entry which is preliminary data.</text>
</comment>
<dbReference type="PANTHER" id="PTHR45436">
    <property type="entry name" value="SENSOR HISTIDINE KINASE YKOH"/>
    <property type="match status" value="1"/>
</dbReference>
<keyword evidence="14" id="KW-1185">Reference proteome</keyword>
<evidence type="ECO:0000256" key="5">
    <source>
        <dbReference type="ARBA" id="ARBA00022679"/>
    </source>
</evidence>
<comment type="subcellular location">
    <subcellularLocation>
        <location evidence="2">Membrane</location>
    </subcellularLocation>
</comment>
<dbReference type="PRINTS" id="PR00344">
    <property type="entry name" value="BCTRLSENSOR"/>
</dbReference>
<dbReference type="PANTHER" id="PTHR45436:SF5">
    <property type="entry name" value="SENSOR HISTIDINE KINASE TRCS"/>
    <property type="match status" value="1"/>
</dbReference>
<evidence type="ECO:0000256" key="3">
    <source>
        <dbReference type="ARBA" id="ARBA00012438"/>
    </source>
</evidence>
<dbReference type="InterPro" id="IPR004358">
    <property type="entry name" value="Sig_transdc_His_kin-like_C"/>
</dbReference>
<dbReference type="PROSITE" id="PS50109">
    <property type="entry name" value="HIS_KIN"/>
    <property type="match status" value="1"/>
</dbReference>
<dbReference type="InterPro" id="IPR003594">
    <property type="entry name" value="HATPase_dom"/>
</dbReference>
<dbReference type="Proteomes" id="UP001596501">
    <property type="component" value="Unassembled WGS sequence"/>
</dbReference>
<dbReference type="Pfam" id="PF02518">
    <property type="entry name" value="HATPase_c"/>
    <property type="match status" value="1"/>
</dbReference>
<keyword evidence="5 13" id="KW-0808">Transferase</keyword>
<dbReference type="PROSITE" id="PS50885">
    <property type="entry name" value="HAMP"/>
    <property type="match status" value="1"/>
</dbReference>
<dbReference type="InterPro" id="IPR036890">
    <property type="entry name" value="HATPase_C_sf"/>
</dbReference>
<evidence type="ECO:0000256" key="8">
    <source>
        <dbReference type="ARBA" id="ARBA00022989"/>
    </source>
</evidence>
<feature type="domain" description="Histidine kinase" evidence="11">
    <location>
        <begin position="246"/>
        <end position="449"/>
    </location>
</feature>
<evidence type="ECO:0000256" key="1">
    <source>
        <dbReference type="ARBA" id="ARBA00000085"/>
    </source>
</evidence>
<dbReference type="InterPro" id="IPR050428">
    <property type="entry name" value="TCS_sensor_his_kinase"/>
</dbReference>
<evidence type="ECO:0000259" key="11">
    <source>
        <dbReference type="PROSITE" id="PS50109"/>
    </source>
</evidence>
<dbReference type="SUPFAM" id="SSF55874">
    <property type="entry name" value="ATPase domain of HSP90 chaperone/DNA topoisomerase II/histidine kinase"/>
    <property type="match status" value="1"/>
</dbReference>
<protein>
    <recommendedName>
        <fullName evidence="3">histidine kinase</fullName>
        <ecNumber evidence="3">2.7.13.3</ecNumber>
    </recommendedName>
</protein>
<keyword evidence="6" id="KW-0812">Transmembrane</keyword>
<keyword evidence="10" id="KW-0472">Membrane</keyword>
<evidence type="ECO:0000256" key="6">
    <source>
        <dbReference type="ARBA" id="ARBA00022692"/>
    </source>
</evidence>
<keyword evidence="4" id="KW-0597">Phosphoprotein</keyword>
<feature type="domain" description="HAMP" evidence="12">
    <location>
        <begin position="187"/>
        <end position="238"/>
    </location>
</feature>
<dbReference type="Gene3D" id="3.30.565.10">
    <property type="entry name" value="Histidine kinase-like ATPase, C-terminal domain"/>
    <property type="match status" value="1"/>
</dbReference>
<evidence type="ECO:0000256" key="9">
    <source>
        <dbReference type="ARBA" id="ARBA00023012"/>
    </source>
</evidence>